<proteinExistence type="predicted"/>
<dbReference type="PANTHER" id="PTHR19879:SF9">
    <property type="entry name" value="TRANSCRIPTION INITIATION FACTOR TFIID SUBUNIT 5"/>
    <property type="match status" value="1"/>
</dbReference>
<dbReference type="InterPro" id="IPR001680">
    <property type="entry name" value="WD40_rpt"/>
</dbReference>
<dbReference type="PANTHER" id="PTHR19879">
    <property type="entry name" value="TRANSCRIPTION INITIATION FACTOR TFIID"/>
    <property type="match status" value="1"/>
</dbReference>
<gene>
    <name evidence="2" type="ORF">BD310DRAFT_920112</name>
</gene>
<sequence length="408" mass="44644">MTMVRNQGASVNAITVSPDSRWIATGCWNQTVVLWRNRSGLGEATLAWRGDSSSPQSLAFSPDGGRLAYPASGRTAIAIRNTTSSDLLATLRMNEAAIDDLTVWNSRCMCVWSPDSSRLVAVHRTAGEMSRSFAYVWDAETYAALRTVANGEPTPPIQLLPGLTVLPPIAVYYSSDGLRLLGAKYTQQEWSSPSAQCPMEVKIDVWDVVTGVSHRPPKNGAVEGPARSLVCCAAALDSQATQCAVWVFGDTIHLFDLTQGGLQWATLRHASRMDTHDQHLMFCSTGQRLLSWHTRRPTPDLPFIQSHGTSLKLWDTRSGKDATSGSSRFNGLSMNHVCFSPDGQHFATASADSPLVDVWKASDGSWSTSYSIPQPAHDFDYPEQITFSADGTRLWVGTFRGHIYSFPL</sequence>
<dbReference type="EMBL" id="ML145096">
    <property type="protein sequence ID" value="TBU61906.1"/>
    <property type="molecule type" value="Genomic_DNA"/>
</dbReference>
<dbReference type="Proteomes" id="UP000292082">
    <property type="component" value="Unassembled WGS sequence"/>
</dbReference>
<dbReference type="Pfam" id="PF00400">
    <property type="entry name" value="WD40"/>
    <property type="match status" value="2"/>
</dbReference>
<evidence type="ECO:0000313" key="2">
    <source>
        <dbReference type="EMBL" id="TBU61906.1"/>
    </source>
</evidence>
<dbReference type="InterPro" id="IPR015943">
    <property type="entry name" value="WD40/YVTN_repeat-like_dom_sf"/>
</dbReference>
<feature type="repeat" description="WD" evidence="1">
    <location>
        <begin position="4"/>
        <end position="35"/>
    </location>
</feature>
<keyword evidence="1" id="KW-0853">WD repeat</keyword>
<evidence type="ECO:0000256" key="1">
    <source>
        <dbReference type="PROSITE-ProRule" id="PRU00221"/>
    </source>
</evidence>
<reference evidence="2 3" key="1">
    <citation type="submission" date="2019-01" db="EMBL/GenBank/DDBJ databases">
        <title>Draft genome sequences of three monokaryotic isolates of the white-rot basidiomycete fungus Dichomitus squalens.</title>
        <authorList>
            <consortium name="DOE Joint Genome Institute"/>
            <person name="Lopez S.C."/>
            <person name="Andreopoulos B."/>
            <person name="Pangilinan J."/>
            <person name="Lipzen A."/>
            <person name="Riley R."/>
            <person name="Ahrendt S."/>
            <person name="Ng V."/>
            <person name="Barry K."/>
            <person name="Daum C."/>
            <person name="Grigoriev I.V."/>
            <person name="Hilden K.S."/>
            <person name="Makela M.R."/>
            <person name="de Vries R.P."/>
        </authorList>
    </citation>
    <scope>NUCLEOTIDE SEQUENCE [LARGE SCALE GENOMIC DNA]</scope>
    <source>
        <strain evidence="2 3">CBS 464.89</strain>
    </source>
</reference>
<protein>
    <submittedName>
        <fullName evidence="2">Uncharacterized protein</fullName>
    </submittedName>
</protein>
<organism evidence="2 3">
    <name type="scientific">Dichomitus squalens</name>
    <dbReference type="NCBI Taxonomy" id="114155"/>
    <lineage>
        <taxon>Eukaryota</taxon>
        <taxon>Fungi</taxon>
        <taxon>Dikarya</taxon>
        <taxon>Basidiomycota</taxon>
        <taxon>Agaricomycotina</taxon>
        <taxon>Agaricomycetes</taxon>
        <taxon>Polyporales</taxon>
        <taxon>Polyporaceae</taxon>
        <taxon>Dichomitus</taxon>
    </lineage>
</organism>
<evidence type="ECO:0000313" key="3">
    <source>
        <dbReference type="Proteomes" id="UP000292082"/>
    </source>
</evidence>
<dbReference type="SMART" id="SM00320">
    <property type="entry name" value="WD40"/>
    <property type="match status" value="2"/>
</dbReference>
<dbReference type="Gene3D" id="2.130.10.10">
    <property type="entry name" value="YVTN repeat-like/Quinoprotein amine dehydrogenase"/>
    <property type="match status" value="2"/>
</dbReference>
<dbReference type="AlphaFoldDB" id="A0A4Q9Q4S6"/>
<dbReference type="STRING" id="114155.A0A4Q9Q4S6"/>
<accession>A0A4Q9Q4S6</accession>
<name>A0A4Q9Q4S6_9APHY</name>
<dbReference type="PROSITE" id="PS50082">
    <property type="entry name" value="WD_REPEATS_2"/>
    <property type="match status" value="1"/>
</dbReference>
<dbReference type="SUPFAM" id="SSF82171">
    <property type="entry name" value="DPP6 N-terminal domain-like"/>
    <property type="match status" value="1"/>
</dbReference>
<keyword evidence="3" id="KW-1185">Reference proteome</keyword>